<name>A0A919DYN5_9ACTN</name>
<dbReference type="SUPFAM" id="SSF53955">
    <property type="entry name" value="Lysozyme-like"/>
    <property type="match status" value="1"/>
</dbReference>
<feature type="compositionally biased region" description="Low complexity" evidence="1">
    <location>
        <begin position="326"/>
        <end position="347"/>
    </location>
</feature>
<evidence type="ECO:0000256" key="1">
    <source>
        <dbReference type="SAM" id="MobiDB-lite"/>
    </source>
</evidence>
<feature type="region of interest" description="Disordered" evidence="1">
    <location>
        <begin position="254"/>
        <end position="347"/>
    </location>
</feature>
<reference evidence="4" key="2">
    <citation type="submission" date="2020-09" db="EMBL/GenBank/DDBJ databases">
        <authorList>
            <person name="Sun Q."/>
            <person name="Ohkuma M."/>
        </authorList>
    </citation>
    <scope>NUCLEOTIDE SEQUENCE</scope>
    <source>
        <strain evidence="4">JCM 3302</strain>
    </source>
</reference>
<dbReference type="AlphaFoldDB" id="A0A919DYN5"/>
<accession>A0A919DYN5</accession>
<evidence type="ECO:0000256" key="2">
    <source>
        <dbReference type="SAM" id="SignalP"/>
    </source>
</evidence>
<dbReference type="PANTHER" id="PTHR30163:SF8">
    <property type="entry name" value="LYTIC MUREIN TRANSGLYCOSYLASE"/>
    <property type="match status" value="1"/>
</dbReference>
<evidence type="ECO:0000313" key="5">
    <source>
        <dbReference type="Proteomes" id="UP000641386"/>
    </source>
</evidence>
<dbReference type="InterPro" id="IPR023346">
    <property type="entry name" value="Lysozyme-like_dom_sf"/>
</dbReference>
<feature type="domain" description="Transglycosylase SLT" evidence="3">
    <location>
        <begin position="170"/>
        <end position="212"/>
    </location>
</feature>
<protein>
    <recommendedName>
        <fullName evidence="3">Transglycosylase SLT domain-containing protein</fullName>
    </recommendedName>
</protein>
<dbReference type="GO" id="GO:0008933">
    <property type="term" value="F:peptidoglycan lytic transglycosylase activity"/>
    <property type="evidence" value="ECO:0007669"/>
    <property type="project" value="TreeGrafter"/>
</dbReference>
<dbReference type="Pfam" id="PF13406">
    <property type="entry name" value="SLT_2"/>
    <property type="match status" value="1"/>
</dbReference>
<feature type="signal peptide" evidence="2">
    <location>
        <begin position="1"/>
        <end position="19"/>
    </location>
</feature>
<dbReference type="InterPro" id="IPR043426">
    <property type="entry name" value="MltB-like"/>
</dbReference>
<keyword evidence="2" id="KW-0732">Signal</keyword>
<gene>
    <name evidence="4" type="ORF">GCM10014715_63720</name>
</gene>
<evidence type="ECO:0000313" key="4">
    <source>
        <dbReference type="EMBL" id="GHE98869.1"/>
    </source>
</evidence>
<keyword evidence="5" id="KW-1185">Reference proteome</keyword>
<dbReference type="CDD" id="cd13399">
    <property type="entry name" value="Slt35-like"/>
    <property type="match status" value="1"/>
</dbReference>
<feature type="compositionally biased region" description="Low complexity" evidence="1">
    <location>
        <begin position="291"/>
        <end position="300"/>
    </location>
</feature>
<dbReference type="GO" id="GO:0009253">
    <property type="term" value="P:peptidoglycan catabolic process"/>
    <property type="evidence" value="ECO:0007669"/>
    <property type="project" value="TreeGrafter"/>
</dbReference>
<reference evidence="4" key="1">
    <citation type="journal article" date="2014" name="Int. J. Syst. Evol. Microbiol.">
        <title>Complete genome sequence of Corynebacterium casei LMG S-19264T (=DSM 44701T), isolated from a smear-ripened cheese.</title>
        <authorList>
            <consortium name="US DOE Joint Genome Institute (JGI-PGF)"/>
            <person name="Walter F."/>
            <person name="Albersmeier A."/>
            <person name="Kalinowski J."/>
            <person name="Ruckert C."/>
        </authorList>
    </citation>
    <scope>NUCLEOTIDE SEQUENCE</scope>
    <source>
        <strain evidence="4">JCM 3302</strain>
    </source>
</reference>
<dbReference type="Gene3D" id="1.10.530.10">
    <property type="match status" value="1"/>
</dbReference>
<dbReference type="Proteomes" id="UP000641386">
    <property type="component" value="Unassembled WGS sequence"/>
</dbReference>
<dbReference type="PANTHER" id="PTHR30163">
    <property type="entry name" value="MEMBRANE-BOUND LYTIC MUREIN TRANSGLYCOSYLASE B"/>
    <property type="match status" value="1"/>
</dbReference>
<dbReference type="InterPro" id="IPR031304">
    <property type="entry name" value="SLT_2"/>
</dbReference>
<sequence length="347" mass="35296">MAARALKGALRGARGTAIAAAAMAVLTASQAPRAVSAEAAEPARRAAPAEHGLSVSGDTPYRTALPPLPTRKKGAAQGVTDGGALPASVFAAYRRAEEELARSAPHCGLRWQLLAAIGQVESGQARGGRVTGDGTTVTPVLGPRLTGGAFAVVADTDGGAYDGDAVYDRAVGPMQFIPSTWARWGADGNGDGRRDPNNVYDAALAAGRYLCAGGRDLSTLADLDRAILGYNHSIAYLRTVKAWYAYYLTGHHVVPDASGGSRPDRPEPSRPKRPKPSPSKPSDGRKPGPGPSRTPSTAPTSPSPSPSPTAGVAKESGAPPVPVPEPTLTLPGGGVLPDTGPLTTGNG</sequence>
<feature type="region of interest" description="Disordered" evidence="1">
    <location>
        <begin position="37"/>
        <end position="80"/>
    </location>
</feature>
<comment type="caution">
    <text evidence="4">The sequence shown here is derived from an EMBL/GenBank/DDBJ whole genome shotgun (WGS) entry which is preliminary data.</text>
</comment>
<dbReference type="RefSeq" id="WP_308438606.1">
    <property type="nucleotide sequence ID" value="NZ_BNBC01000038.1"/>
</dbReference>
<organism evidence="4 5">
    <name type="scientific">Streptomyces spiralis</name>
    <dbReference type="NCBI Taxonomy" id="66376"/>
    <lineage>
        <taxon>Bacteria</taxon>
        <taxon>Bacillati</taxon>
        <taxon>Actinomycetota</taxon>
        <taxon>Actinomycetes</taxon>
        <taxon>Kitasatosporales</taxon>
        <taxon>Streptomycetaceae</taxon>
        <taxon>Streptomyces</taxon>
    </lineage>
</organism>
<feature type="chain" id="PRO_5039709683" description="Transglycosylase SLT domain-containing protein" evidence="2">
    <location>
        <begin position="20"/>
        <end position="347"/>
    </location>
</feature>
<proteinExistence type="predicted"/>
<evidence type="ECO:0000259" key="3">
    <source>
        <dbReference type="Pfam" id="PF13406"/>
    </source>
</evidence>
<dbReference type="EMBL" id="BNBC01000038">
    <property type="protein sequence ID" value="GHE98869.1"/>
    <property type="molecule type" value="Genomic_DNA"/>
</dbReference>